<dbReference type="EMBL" id="SUKA01000005">
    <property type="protein sequence ID" value="TJY63816.1"/>
    <property type="molecule type" value="Genomic_DNA"/>
</dbReference>
<gene>
    <name evidence="1" type="ORF">FAZ19_16240</name>
</gene>
<dbReference type="OrthoDB" id="1494451at2"/>
<organism evidence="1 2">
    <name type="scientific">Sphingobacterium alkalisoli</name>
    <dbReference type="NCBI Taxonomy" id="1874115"/>
    <lineage>
        <taxon>Bacteria</taxon>
        <taxon>Pseudomonadati</taxon>
        <taxon>Bacteroidota</taxon>
        <taxon>Sphingobacteriia</taxon>
        <taxon>Sphingobacteriales</taxon>
        <taxon>Sphingobacteriaceae</taxon>
        <taxon>Sphingobacterium</taxon>
    </lineage>
</organism>
<protein>
    <recommendedName>
        <fullName evidence="3">tRNA nuclease CdiA C-terminal domain-containing protein</fullName>
    </recommendedName>
</protein>
<keyword evidence="2" id="KW-1185">Reference proteome</keyword>
<evidence type="ECO:0000313" key="2">
    <source>
        <dbReference type="Proteomes" id="UP000309872"/>
    </source>
</evidence>
<proteinExistence type="predicted"/>
<comment type="caution">
    <text evidence="1">The sequence shown here is derived from an EMBL/GenBank/DDBJ whole genome shotgun (WGS) entry which is preliminary data.</text>
</comment>
<name>A0A4U0GXQ3_9SPHI</name>
<dbReference type="RefSeq" id="WP_136821808.1">
    <property type="nucleotide sequence ID" value="NZ_BMJX01000005.1"/>
</dbReference>
<accession>A0A4U0GXQ3</accession>
<evidence type="ECO:0000313" key="1">
    <source>
        <dbReference type="EMBL" id="TJY63816.1"/>
    </source>
</evidence>
<dbReference type="Gene3D" id="3.40.1350.120">
    <property type="match status" value="1"/>
</dbReference>
<evidence type="ECO:0008006" key="3">
    <source>
        <dbReference type="Google" id="ProtNLM"/>
    </source>
</evidence>
<sequence>MTAREAKRLLKRIALKPDWIGSALDLLEKFVKSKQHEFAQEFLSALIDQLETEEGKIIYSQKNKKLLARIDTIQSSIRSNVFNPVIQRMISNFQHVVSENIVYYGKVVQDQKLVKVTSDHVRDIVYNRLGLNTDGKLIRNGYMQGLLDAPEVTTKLKDYVFRSVSTKSGFENFKTGLRTLIEGDPDKLGSFERFYRNYAYDTYSQVDSMQSKLLAEDFKLVHFIYNGPRVKASRAFCLRKKGRVFHVDDTKKWEEEPDNTAKPPNYDPLIHRGGYGCIDSIDYISEEMAAALGYGKEPDTYKTFGIKQFANGGEIITSDLVDVNLPDYARVYNAAQAFARMGHKVEIKPKMKNFENPLYKEVYADLIGTPYERKNPDLYIDGKPYEHEGYVTNNPKRALQNMLNGGVKQSSRIIIDEVSLTDHYIKRNINNRVINEGQEIEEVWVLSGKDIRLLYKR</sequence>
<dbReference type="AlphaFoldDB" id="A0A4U0GXQ3"/>
<dbReference type="Proteomes" id="UP000309872">
    <property type="component" value="Unassembled WGS sequence"/>
</dbReference>
<reference evidence="1 2" key="1">
    <citation type="submission" date="2019-04" db="EMBL/GenBank/DDBJ databases">
        <title>Sphingobacterium olei sp. nov., isolated from oil-contaminated soil.</title>
        <authorList>
            <person name="Liu B."/>
        </authorList>
    </citation>
    <scope>NUCLEOTIDE SEQUENCE [LARGE SCALE GENOMIC DNA]</scope>
    <source>
        <strain evidence="1 2">Y3L14</strain>
    </source>
</reference>